<sequence length="364" mass="39161">MRISFVQAGFGAGGAEKVVSMLAHHYRQRGDSVEVIALNEPSGATYFDYDPAISVVGLAAPQDGSRSRPRRLFDPVAKTLALRHRFAVTRPDIVLSFLTKVNIVTALAAARLAIPVVMSERNNFVVQPMHPAWRAMRSLAQARSARLVMQTQAAREALPRHLRRKASVIPNPVAPAPLTATKDDPSHVIAVGRLDRQKGFDRLLDAFAIVHAAMPDARLTIFGEGQERAALERQITTLGLESRVVLPGVTHGPQDWISAGGIFVLSSRYEGFPNVLLEALAAGLPLVATACPWGPSEILADVADIALAQPDEPEDLAAKLLHLSRNDGARARLRAIGPVIAERYLSAAVFAKWDAVIDGVTGSA</sequence>
<protein>
    <submittedName>
        <fullName evidence="2">Glycosyltransferase family 4 protein</fullName>
    </submittedName>
</protein>
<feature type="domain" description="Glycosyltransferase subfamily 4-like N-terminal" evidence="1">
    <location>
        <begin position="13"/>
        <end position="174"/>
    </location>
</feature>
<dbReference type="CDD" id="cd03820">
    <property type="entry name" value="GT4_AmsD-like"/>
    <property type="match status" value="1"/>
</dbReference>
<organism evidence="2 3">
    <name type="scientific">Jiella flava</name>
    <dbReference type="NCBI Taxonomy" id="2816857"/>
    <lineage>
        <taxon>Bacteria</taxon>
        <taxon>Pseudomonadati</taxon>
        <taxon>Pseudomonadota</taxon>
        <taxon>Alphaproteobacteria</taxon>
        <taxon>Hyphomicrobiales</taxon>
        <taxon>Aurantimonadaceae</taxon>
        <taxon>Jiella</taxon>
    </lineage>
</organism>
<comment type="caution">
    <text evidence="2">The sequence shown here is derived from an EMBL/GenBank/DDBJ whole genome shotgun (WGS) entry which is preliminary data.</text>
</comment>
<dbReference type="EMBL" id="JAFMPP010000008">
    <property type="protein sequence ID" value="MBO0663026.1"/>
    <property type="molecule type" value="Genomic_DNA"/>
</dbReference>
<dbReference type="RefSeq" id="WP_207257818.1">
    <property type="nucleotide sequence ID" value="NZ_JAFMPP010000008.1"/>
</dbReference>
<proteinExistence type="predicted"/>
<dbReference type="GO" id="GO:0016757">
    <property type="term" value="F:glycosyltransferase activity"/>
    <property type="evidence" value="ECO:0007669"/>
    <property type="project" value="UniProtKB-ARBA"/>
</dbReference>
<evidence type="ECO:0000313" key="2">
    <source>
        <dbReference type="EMBL" id="MBO0663026.1"/>
    </source>
</evidence>
<dbReference type="PANTHER" id="PTHR12526">
    <property type="entry name" value="GLYCOSYLTRANSFERASE"/>
    <property type="match status" value="1"/>
</dbReference>
<dbReference type="AlphaFoldDB" id="A0A939FZF3"/>
<name>A0A939FZF3_9HYPH</name>
<dbReference type="SUPFAM" id="SSF53756">
    <property type="entry name" value="UDP-Glycosyltransferase/glycogen phosphorylase"/>
    <property type="match status" value="1"/>
</dbReference>
<gene>
    <name evidence="2" type="ORF">J1C48_10600</name>
</gene>
<evidence type="ECO:0000313" key="3">
    <source>
        <dbReference type="Proteomes" id="UP000664122"/>
    </source>
</evidence>
<dbReference type="InterPro" id="IPR028098">
    <property type="entry name" value="Glyco_trans_4-like_N"/>
</dbReference>
<keyword evidence="3" id="KW-1185">Reference proteome</keyword>
<evidence type="ECO:0000259" key="1">
    <source>
        <dbReference type="Pfam" id="PF13439"/>
    </source>
</evidence>
<reference evidence="2" key="1">
    <citation type="submission" date="2021-03" db="EMBL/GenBank/DDBJ databases">
        <title>Whole genome sequence of Jiella sp. CQZ9-1.</title>
        <authorList>
            <person name="Tuo L."/>
        </authorList>
    </citation>
    <scope>NUCLEOTIDE SEQUENCE</scope>
    <source>
        <strain evidence="2">CQZ9-1</strain>
    </source>
</reference>
<accession>A0A939FZF3</accession>
<dbReference type="PANTHER" id="PTHR12526:SF630">
    <property type="entry name" value="GLYCOSYLTRANSFERASE"/>
    <property type="match status" value="1"/>
</dbReference>
<dbReference type="Gene3D" id="3.40.50.2000">
    <property type="entry name" value="Glycogen Phosphorylase B"/>
    <property type="match status" value="2"/>
</dbReference>
<dbReference type="Proteomes" id="UP000664122">
    <property type="component" value="Unassembled WGS sequence"/>
</dbReference>
<dbReference type="Pfam" id="PF13692">
    <property type="entry name" value="Glyco_trans_1_4"/>
    <property type="match status" value="1"/>
</dbReference>
<dbReference type="Pfam" id="PF13439">
    <property type="entry name" value="Glyco_transf_4"/>
    <property type="match status" value="1"/>
</dbReference>